<organism evidence="1 2">
    <name type="scientific">Takifugu flavidus</name>
    <name type="common">sansaifugu</name>
    <dbReference type="NCBI Taxonomy" id="433684"/>
    <lineage>
        <taxon>Eukaryota</taxon>
        <taxon>Metazoa</taxon>
        <taxon>Chordata</taxon>
        <taxon>Craniata</taxon>
        <taxon>Vertebrata</taxon>
        <taxon>Euteleostomi</taxon>
        <taxon>Actinopterygii</taxon>
        <taxon>Neopterygii</taxon>
        <taxon>Teleostei</taxon>
        <taxon>Neoteleostei</taxon>
        <taxon>Acanthomorphata</taxon>
        <taxon>Eupercaria</taxon>
        <taxon>Tetraodontiformes</taxon>
        <taxon>Tetradontoidea</taxon>
        <taxon>Tetraodontidae</taxon>
        <taxon>Takifugu</taxon>
    </lineage>
</organism>
<dbReference type="AlphaFoldDB" id="A0A5C6MUX6"/>
<dbReference type="Proteomes" id="UP000324091">
    <property type="component" value="Chromosome 7"/>
</dbReference>
<proteinExistence type="predicted"/>
<sequence length="127" mass="14237">MFSLSFRELSESTKSCSKQHKRLWLRTKEAPPIAHFTLAGCKQIQGCQRMCVFTHTGGDFCCTVACPLISQGFERGCSQTVTAGAARRKPLSHHTDPGARRRWSKINVLAIPEMPLFKSQRRGEEKG</sequence>
<keyword evidence="2" id="KW-1185">Reference proteome</keyword>
<reference evidence="1 2" key="1">
    <citation type="submission" date="2019-04" db="EMBL/GenBank/DDBJ databases">
        <title>Chromosome genome assembly for Takifugu flavidus.</title>
        <authorList>
            <person name="Xiao S."/>
        </authorList>
    </citation>
    <scope>NUCLEOTIDE SEQUENCE [LARGE SCALE GENOMIC DNA]</scope>
    <source>
        <strain evidence="1">HTHZ2018</strain>
        <tissue evidence="1">Muscle</tissue>
    </source>
</reference>
<protein>
    <submittedName>
        <fullName evidence="1">Uncharacterized protein</fullName>
    </submittedName>
</protein>
<gene>
    <name evidence="1" type="ORF">D4764_07G0008670</name>
</gene>
<evidence type="ECO:0000313" key="1">
    <source>
        <dbReference type="EMBL" id="TWW58148.1"/>
    </source>
</evidence>
<accession>A0A5C6MUX6</accession>
<comment type="caution">
    <text evidence="1">The sequence shown here is derived from an EMBL/GenBank/DDBJ whole genome shotgun (WGS) entry which is preliminary data.</text>
</comment>
<dbReference type="EMBL" id="RHFK02000020">
    <property type="protein sequence ID" value="TWW58148.1"/>
    <property type="molecule type" value="Genomic_DNA"/>
</dbReference>
<name>A0A5C6MUX6_9TELE</name>
<evidence type="ECO:0000313" key="2">
    <source>
        <dbReference type="Proteomes" id="UP000324091"/>
    </source>
</evidence>